<gene>
    <name evidence="1" type="ORF">JTE90_025487</name>
</gene>
<sequence>MPHPGSESRYEYLRSRLVQQCTLPMKEEEDDGRGHPRLCASKRKSIPWAETRSTWIEVGCGGREWRVPYRLISSR</sequence>
<keyword evidence="2" id="KW-1185">Reference proteome</keyword>
<name>A0AAV6UXJ1_9ARAC</name>
<reference evidence="1 2" key="1">
    <citation type="journal article" date="2022" name="Nat. Ecol. Evol.">
        <title>A masculinizing supergene underlies an exaggerated male reproductive morph in a spider.</title>
        <authorList>
            <person name="Hendrickx F."/>
            <person name="De Corte Z."/>
            <person name="Sonet G."/>
            <person name="Van Belleghem S.M."/>
            <person name="Kostlbacher S."/>
            <person name="Vangestel C."/>
        </authorList>
    </citation>
    <scope>NUCLEOTIDE SEQUENCE [LARGE SCALE GENOMIC DNA]</scope>
    <source>
        <strain evidence="1">W744_W776</strain>
    </source>
</reference>
<proteinExistence type="predicted"/>
<dbReference type="EMBL" id="JAFNEN010000222">
    <property type="protein sequence ID" value="KAG8189055.1"/>
    <property type="molecule type" value="Genomic_DNA"/>
</dbReference>
<accession>A0AAV6UXJ1</accession>
<comment type="caution">
    <text evidence="1">The sequence shown here is derived from an EMBL/GenBank/DDBJ whole genome shotgun (WGS) entry which is preliminary data.</text>
</comment>
<organism evidence="1 2">
    <name type="scientific">Oedothorax gibbosus</name>
    <dbReference type="NCBI Taxonomy" id="931172"/>
    <lineage>
        <taxon>Eukaryota</taxon>
        <taxon>Metazoa</taxon>
        <taxon>Ecdysozoa</taxon>
        <taxon>Arthropoda</taxon>
        <taxon>Chelicerata</taxon>
        <taxon>Arachnida</taxon>
        <taxon>Araneae</taxon>
        <taxon>Araneomorphae</taxon>
        <taxon>Entelegynae</taxon>
        <taxon>Araneoidea</taxon>
        <taxon>Linyphiidae</taxon>
        <taxon>Erigoninae</taxon>
        <taxon>Oedothorax</taxon>
    </lineage>
</organism>
<protein>
    <submittedName>
        <fullName evidence="1">Uncharacterized protein</fullName>
    </submittedName>
</protein>
<evidence type="ECO:0000313" key="1">
    <source>
        <dbReference type="EMBL" id="KAG8189055.1"/>
    </source>
</evidence>
<dbReference type="Proteomes" id="UP000827092">
    <property type="component" value="Unassembled WGS sequence"/>
</dbReference>
<dbReference type="AlphaFoldDB" id="A0AAV6UXJ1"/>
<evidence type="ECO:0000313" key="2">
    <source>
        <dbReference type="Proteomes" id="UP000827092"/>
    </source>
</evidence>